<evidence type="ECO:0000313" key="1">
    <source>
        <dbReference type="EMBL" id="AJO21120.1"/>
    </source>
</evidence>
<dbReference type="AlphaFoldDB" id="A0A0C5C6X3"/>
<proteinExistence type="predicted"/>
<reference evidence="1" key="1">
    <citation type="submission" date="2015-01" db="EMBL/GenBank/DDBJ databases">
        <title>Comparative genome analysis of Bacillus coagulans HM-08, Clostridium butyricum HM-68, Bacillus subtilis HM-66 and Bacillus licheniformis BL-09.</title>
        <authorList>
            <person name="Zhang H."/>
        </authorList>
    </citation>
    <scope>NUCLEOTIDE SEQUENCE [LARGE SCALE GENOMIC DNA]</scope>
    <source>
        <strain evidence="1">HM-08</strain>
    </source>
</reference>
<dbReference type="Proteomes" id="UP000070376">
    <property type="component" value="Unassembled WGS sequence"/>
</dbReference>
<evidence type="ECO:0000313" key="3">
    <source>
        <dbReference type="Proteomes" id="UP000032024"/>
    </source>
</evidence>
<dbReference type="PATRIC" id="fig|1398.18.peg.326"/>
<organism evidence="2 4">
    <name type="scientific">Heyndrickxia coagulans</name>
    <name type="common">Weizmannia coagulans</name>
    <dbReference type="NCBI Taxonomy" id="1398"/>
    <lineage>
        <taxon>Bacteria</taxon>
        <taxon>Bacillati</taxon>
        <taxon>Bacillota</taxon>
        <taxon>Bacilli</taxon>
        <taxon>Bacillales</taxon>
        <taxon>Bacillaceae</taxon>
        <taxon>Heyndrickxia</taxon>
    </lineage>
</organism>
<evidence type="ECO:0000313" key="4">
    <source>
        <dbReference type="Proteomes" id="UP000070376"/>
    </source>
</evidence>
<dbReference type="Proteomes" id="UP000032024">
    <property type="component" value="Chromosome"/>
</dbReference>
<reference evidence="2" key="3">
    <citation type="submission" date="2016-01" db="EMBL/GenBank/DDBJ databases">
        <authorList>
            <person name="Oliw E.H."/>
        </authorList>
    </citation>
    <scope>NUCLEOTIDE SEQUENCE [LARGE SCALE GENOMIC DNA]</scope>
    <source>
        <strain evidence="2">GED7749B</strain>
    </source>
</reference>
<dbReference type="EMBL" id="LRPN01000038">
    <property type="protein sequence ID" value="KWZ83363.1"/>
    <property type="molecule type" value="Genomic_DNA"/>
</dbReference>
<reference evidence="4" key="4">
    <citation type="submission" date="2016-01" db="EMBL/GenBank/DDBJ databases">
        <authorList>
            <person name="Mitreva M."/>
            <person name="Pepin K.H."/>
            <person name="Mihindukulasuriya K.A."/>
            <person name="Fulton R."/>
            <person name="Fronick C."/>
            <person name="O'Laughlin M."/>
            <person name="Miner T."/>
            <person name="Herter B."/>
            <person name="Rosa B.A."/>
            <person name="Cordes M."/>
            <person name="Tomlinson C."/>
            <person name="Wollam A."/>
            <person name="Palsikar V.B."/>
            <person name="Mardis E.R."/>
            <person name="Wilson R.K."/>
        </authorList>
    </citation>
    <scope>NUCLEOTIDE SEQUENCE [LARGE SCALE GENOMIC DNA]</scope>
    <source>
        <strain evidence="4">GED7749B</strain>
    </source>
</reference>
<accession>A0A0C5C6X3</accession>
<reference evidence="3" key="2">
    <citation type="submission" date="2015-01" db="EMBL/GenBank/DDBJ databases">
        <title>Comparative genome analysis of Bacillus coagulans HM-08, Clostridium butyricum HM-68, Bacillus subtilis HM-66 and Bacillus paralicheniformis BL-09.</title>
        <authorList>
            <person name="Zhang H."/>
        </authorList>
    </citation>
    <scope>NUCLEOTIDE SEQUENCE [LARGE SCALE GENOMIC DNA]</scope>
    <source>
        <strain evidence="3">HM-08</strain>
    </source>
</reference>
<keyword evidence="3" id="KW-1185">Reference proteome</keyword>
<gene>
    <name evidence="2" type="ORF">HMPREF3213_01266</name>
    <name evidence="1" type="ORF">SB48_HM08orf00505</name>
</gene>
<dbReference type="EMBL" id="CP010525">
    <property type="protein sequence ID" value="AJO21120.1"/>
    <property type="molecule type" value="Genomic_DNA"/>
</dbReference>
<protein>
    <submittedName>
        <fullName evidence="2">Uncharacterized protein</fullName>
    </submittedName>
</protein>
<name>A0A0C5C6X3_HEYCO</name>
<sequence>MKLPASVILSIQHLYFGRFPPGLCLKSHTMFTFRLMFAGILYLQL</sequence>
<evidence type="ECO:0000313" key="2">
    <source>
        <dbReference type="EMBL" id="KWZ83363.1"/>
    </source>
</evidence>